<comment type="function">
    <text evidence="6">Axonemal protein which is implicated in axonemal and/or peri-axonemal structure assembly and regulates flagellum assembly and beating and therefore sperm motility.</text>
</comment>
<evidence type="ECO:0000256" key="3">
    <source>
        <dbReference type="ARBA" id="ARBA00022737"/>
    </source>
</evidence>
<dbReference type="SUPFAM" id="SSF48452">
    <property type="entry name" value="TPR-like"/>
    <property type="match status" value="1"/>
</dbReference>
<dbReference type="InterPro" id="IPR051476">
    <property type="entry name" value="Bac_ResReg_Asp_Phosphatase"/>
</dbReference>
<comment type="subcellular location">
    <subcellularLocation>
        <location evidence="1">Cytoplasm</location>
    </subcellularLocation>
</comment>
<accession>A0A7R9P5Y7</accession>
<protein>
    <recommendedName>
        <fullName evidence="5">Tetratricopeptide repeat protein 29</fullName>
    </recommendedName>
</protein>
<proteinExistence type="predicted"/>
<dbReference type="GO" id="GO:0005929">
    <property type="term" value="C:cilium"/>
    <property type="evidence" value="ECO:0007669"/>
    <property type="project" value="TreeGrafter"/>
</dbReference>
<dbReference type="PANTHER" id="PTHR46630:SF1">
    <property type="entry name" value="TETRATRICOPEPTIDE REPEAT PROTEIN 29"/>
    <property type="match status" value="1"/>
</dbReference>
<dbReference type="Gene3D" id="1.25.40.10">
    <property type="entry name" value="Tetratricopeptide repeat domain"/>
    <property type="match status" value="1"/>
</dbReference>
<dbReference type="GO" id="GO:0003341">
    <property type="term" value="P:cilium movement"/>
    <property type="evidence" value="ECO:0007669"/>
    <property type="project" value="TreeGrafter"/>
</dbReference>
<evidence type="ECO:0000256" key="1">
    <source>
        <dbReference type="ARBA" id="ARBA00004496"/>
    </source>
</evidence>
<evidence type="ECO:0000256" key="5">
    <source>
        <dbReference type="ARBA" id="ARBA00040665"/>
    </source>
</evidence>
<sequence>MAGRTNKTLVKPRQISREHIVAHRPVRHRDIKGKIEYREELRATLPVLDVNEIRRHRIPFHEAMCSEIEEEGFHESSDYIRRLIQLDHDTRQKAGPETLLWKRPQLRKHTLNLQKLRFGLTEAETARNKGLTKKVRTYGRPSLMVRFFDYGEFGALILAGGNKGAESHELLRLAVFFMLKNQDWWWVAEQLFLLCVEAVTGFRADGGRKEATTRYIYGLFLFQKLGDVEGAKTHLQIARELSAGKSWRATKELGQPQDTIYIESNSILYKALIELGVQARETDPLIAVKLCSQAHRRALECDRPKNVADALLELAVSYQSTQEYDMAIITLEQLRAICSENNLSQGLCKAHLELAFSYKREIAELKNLPLESGIASRYLGEYYFKLGATHEAIPPLVTSLFKLHQHGTPEQLEQTRAIAAAAAGTDVMPQIGKLILSKDPESLKTLVAWKESHKPFWKDGAYYFAPSSMADKPVGPTADEYAQSYSGLIRVPFVGKDLELLKRLMGDEDDQIPFPKAHTHCGISLFKSYTVRSWIEWTKSGNHGLYSSPVASLVLIDSSQLTSDSQHLDQWKGKTFYCLHLFLVFRAKMSRQQQIDGGLLLLYVFNQSFEIT</sequence>
<dbReference type="AlphaFoldDB" id="A0A7R9P5Y7"/>
<evidence type="ECO:0000313" key="7">
    <source>
        <dbReference type="EMBL" id="CAD7570769.1"/>
    </source>
</evidence>
<dbReference type="EMBL" id="OE180200">
    <property type="protein sequence ID" value="CAD7570769.1"/>
    <property type="molecule type" value="Genomic_DNA"/>
</dbReference>
<reference evidence="7" key="1">
    <citation type="submission" date="2020-11" db="EMBL/GenBank/DDBJ databases">
        <authorList>
            <person name="Tran Van P."/>
        </authorList>
    </citation>
    <scope>NUCLEOTIDE SEQUENCE</scope>
</reference>
<dbReference type="PANTHER" id="PTHR46630">
    <property type="entry name" value="TETRATRICOPEPTIDE REPEAT PROTEIN 29"/>
    <property type="match status" value="1"/>
</dbReference>
<evidence type="ECO:0000256" key="6">
    <source>
        <dbReference type="ARBA" id="ARBA00044739"/>
    </source>
</evidence>
<dbReference type="GO" id="GO:0005737">
    <property type="term" value="C:cytoplasm"/>
    <property type="evidence" value="ECO:0007669"/>
    <property type="project" value="UniProtKB-SubCell"/>
</dbReference>
<keyword evidence="2" id="KW-0963">Cytoplasm</keyword>
<evidence type="ECO:0000256" key="2">
    <source>
        <dbReference type="ARBA" id="ARBA00022490"/>
    </source>
</evidence>
<keyword evidence="4" id="KW-0802">TPR repeat</keyword>
<organism evidence="7">
    <name type="scientific">Timema californicum</name>
    <name type="common">California timema</name>
    <name type="synonym">Walking stick</name>
    <dbReference type="NCBI Taxonomy" id="61474"/>
    <lineage>
        <taxon>Eukaryota</taxon>
        <taxon>Metazoa</taxon>
        <taxon>Ecdysozoa</taxon>
        <taxon>Arthropoda</taxon>
        <taxon>Hexapoda</taxon>
        <taxon>Insecta</taxon>
        <taxon>Pterygota</taxon>
        <taxon>Neoptera</taxon>
        <taxon>Polyneoptera</taxon>
        <taxon>Phasmatodea</taxon>
        <taxon>Timematodea</taxon>
        <taxon>Timematoidea</taxon>
        <taxon>Timematidae</taxon>
        <taxon>Timema</taxon>
    </lineage>
</organism>
<gene>
    <name evidence="7" type="ORF">TCMB3V08_LOCUS3458</name>
</gene>
<keyword evidence="3" id="KW-0677">Repeat</keyword>
<dbReference type="InterPro" id="IPR011990">
    <property type="entry name" value="TPR-like_helical_dom_sf"/>
</dbReference>
<name>A0A7R9P5Y7_TIMCA</name>
<evidence type="ECO:0000256" key="4">
    <source>
        <dbReference type="ARBA" id="ARBA00022803"/>
    </source>
</evidence>